<organism evidence="1 2">
    <name type="scientific">Deinococcus seoulensis</name>
    <dbReference type="NCBI Taxonomy" id="1837379"/>
    <lineage>
        <taxon>Bacteria</taxon>
        <taxon>Thermotogati</taxon>
        <taxon>Deinococcota</taxon>
        <taxon>Deinococci</taxon>
        <taxon>Deinococcales</taxon>
        <taxon>Deinococcaceae</taxon>
        <taxon>Deinococcus</taxon>
    </lineage>
</organism>
<gene>
    <name evidence="1" type="ORF">GCM10008959_01160</name>
</gene>
<proteinExistence type="predicted"/>
<dbReference type="EMBL" id="BMQM01000001">
    <property type="protein sequence ID" value="GGR43984.1"/>
    <property type="molecule type" value="Genomic_DNA"/>
</dbReference>
<comment type="caution">
    <text evidence="1">The sequence shown here is derived from an EMBL/GenBank/DDBJ whole genome shotgun (WGS) entry which is preliminary data.</text>
</comment>
<evidence type="ECO:0000313" key="2">
    <source>
        <dbReference type="Proteomes" id="UP000634308"/>
    </source>
</evidence>
<accession>A0ABQ2RKC6</accession>
<reference evidence="2" key="1">
    <citation type="journal article" date="2019" name="Int. J. Syst. Evol. Microbiol.">
        <title>The Global Catalogue of Microorganisms (GCM) 10K type strain sequencing project: providing services to taxonomists for standard genome sequencing and annotation.</title>
        <authorList>
            <consortium name="The Broad Institute Genomics Platform"/>
            <consortium name="The Broad Institute Genome Sequencing Center for Infectious Disease"/>
            <person name="Wu L."/>
            <person name="Ma J."/>
        </authorList>
    </citation>
    <scope>NUCLEOTIDE SEQUENCE [LARGE SCALE GENOMIC DNA]</scope>
    <source>
        <strain evidence="2">JCM 31404</strain>
    </source>
</reference>
<dbReference type="Proteomes" id="UP000634308">
    <property type="component" value="Unassembled WGS sequence"/>
</dbReference>
<keyword evidence="2" id="KW-1185">Reference proteome</keyword>
<sequence length="122" mass="13132">MKSLFSGVPVRRDVRVQVRDLRGEAMKKGLTGLLLVGVLGMGMGGLSAGAAGSGGAVLGGTVTPMTDSFWTEWHIIATNRSWEGRLSCRWQREYVQFSPQTGDYSVVRTSTTITRGEPCPSP</sequence>
<name>A0ABQ2RKC6_9DEIO</name>
<protein>
    <submittedName>
        <fullName evidence="1">Uncharacterized protein</fullName>
    </submittedName>
</protein>
<evidence type="ECO:0000313" key="1">
    <source>
        <dbReference type="EMBL" id="GGR43984.1"/>
    </source>
</evidence>